<gene>
    <name evidence="2" type="ORF">F3Y22_tig00110332pilonHSYRG00690</name>
</gene>
<proteinExistence type="predicted"/>
<feature type="region of interest" description="Disordered" evidence="1">
    <location>
        <begin position="249"/>
        <end position="271"/>
    </location>
</feature>
<reference evidence="2" key="1">
    <citation type="submission" date="2019-09" db="EMBL/GenBank/DDBJ databases">
        <title>Draft genome information of white flower Hibiscus syriacus.</title>
        <authorList>
            <person name="Kim Y.-M."/>
        </authorList>
    </citation>
    <scope>NUCLEOTIDE SEQUENCE [LARGE SCALE GENOMIC DNA]</scope>
    <source>
        <strain evidence="2">YM2019G1</strain>
    </source>
</reference>
<comment type="caution">
    <text evidence="2">The sequence shown here is derived from an EMBL/GenBank/DDBJ whole genome shotgun (WGS) entry which is preliminary data.</text>
</comment>
<dbReference type="EMBL" id="VEPZ02000937">
    <property type="protein sequence ID" value="KAE8708993.1"/>
    <property type="molecule type" value="Genomic_DNA"/>
</dbReference>
<organism evidence="2 3">
    <name type="scientific">Hibiscus syriacus</name>
    <name type="common">Rose of Sharon</name>
    <dbReference type="NCBI Taxonomy" id="106335"/>
    <lineage>
        <taxon>Eukaryota</taxon>
        <taxon>Viridiplantae</taxon>
        <taxon>Streptophyta</taxon>
        <taxon>Embryophyta</taxon>
        <taxon>Tracheophyta</taxon>
        <taxon>Spermatophyta</taxon>
        <taxon>Magnoliopsida</taxon>
        <taxon>eudicotyledons</taxon>
        <taxon>Gunneridae</taxon>
        <taxon>Pentapetalae</taxon>
        <taxon>rosids</taxon>
        <taxon>malvids</taxon>
        <taxon>Malvales</taxon>
        <taxon>Malvaceae</taxon>
        <taxon>Malvoideae</taxon>
        <taxon>Hibiscus</taxon>
    </lineage>
</organism>
<evidence type="ECO:0000256" key="1">
    <source>
        <dbReference type="SAM" id="MobiDB-lite"/>
    </source>
</evidence>
<feature type="compositionally biased region" description="Pro residues" evidence="1">
    <location>
        <begin position="23"/>
        <end position="39"/>
    </location>
</feature>
<accession>A0A6A3AYQ4</accession>
<feature type="compositionally biased region" description="Polar residues" evidence="1">
    <location>
        <begin position="1"/>
        <end position="13"/>
    </location>
</feature>
<evidence type="ECO:0000313" key="2">
    <source>
        <dbReference type="EMBL" id="KAE8708993.1"/>
    </source>
</evidence>
<feature type="region of interest" description="Disordered" evidence="1">
    <location>
        <begin position="1"/>
        <end position="52"/>
    </location>
</feature>
<name>A0A6A3AYQ4_HIBSY</name>
<feature type="region of interest" description="Disordered" evidence="1">
    <location>
        <begin position="57"/>
        <end position="76"/>
    </location>
</feature>
<evidence type="ECO:0000313" key="3">
    <source>
        <dbReference type="Proteomes" id="UP000436088"/>
    </source>
</evidence>
<protein>
    <submittedName>
        <fullName evidence="2">Uncharacterized protein</fullName>
    </submittedName>
</protein>
<feature type="compositionally biased region" description="Polar residues" evidence="1">
    <location>
        <begin position="257"/>
        <end position="271"/>
    </location>
</feature>
<feature type="compositionally biased region" description="Basic residues" evidence="1">
    <location>
        <begin position="57"/>
        <end position="68"/>
    </location>
</feature>
<dbReference type="AlphaFoldDB" id="A0A6A3AYQ4"/>
<keyword evidence="3" id="KW-1185">Reference proteome</keyword>
<dbReference type="Proteomes" id="UP000436088">
    <property type="component" value="Unassembled WGS sequence"/>
</dbReference>
<sequence>MNSPNETSDQFSQFPLPHFTLTPPLPNPNPNFPPIPAPNSHPYGTSPLDDHLLRFPVPKKRQRGRPRRSASTSSFQVLNFPDASFNPNIPYPNPKPNSISSSVAATIQTLQPKLAHEIIVINKESTAEALTALSAGFQADSLTEEEIDFGVVSSVGGIEQAATRRYPATMHGAFLTGLREAANMAQYAKARTAKKKIDKSPSNNAHSCASLLMDLFREPDLEFGSFSVIFGRKNVDPKSPATLRITFNEPRKKNQECSKTVQQHSNKVLFQ</sequence>